<organism evidence="1 2">
    <name type="scientific">Caerostris darwini</name>
    <dbReference type="NCBI Taxonomy" id="1538125"/>
    <lineage>
        <taxon>Eukaryota</taxon>
        <taxon>Metazoa</taxon>
        <taxon>Ecdysozoa</taxon>
        <taxon>Arthropoda</taxon>
        <taxon>Chelicerata</taxon>
        <taxon>Arachnida</taxon>
        <taxon>Araneae</taxon>
        <taxon>Araneomorphae</taxon>
        <taxon>Entelegynae</taxon>
        <taxon>Araneoidea</taxon>
        <taxon>Araneidae</taxon>
        <taxon>Caerostris</taxon>
    </lineage>
</organism>
<protein>
    <submittedName>
        <fullName evidence="1">Uncharacterized protein</fullName>
    </submittedName>
</protein>
<evidence type="ECO:0000313" key="1">
    <source>
        <dbReference type="EMBL" id="GIY50630.1"/>
    </source>
</evidence>
<proteinExistence type="predicted"/>
<accession>A0AAV4TZB3</accession>
<comment type="caution">
    <text evidence="1">The sequence shown here is derived from an EMBL/GenBank/DDBJ whole genome shotgun (WGS) entry which is preliminary data.</text>
</comment>
<gene>
    <name evidence="1" type="ORF">CDAR_428951</name>
</gene>
<dbReference type="AlphaFoldDB" id="A0AAV4TZB3"/>
<dbReference type="Proteomes" id="UP001054837">
    <property type="component" value="Unassembled WGS sequence"/>
</dbReference>
<sequence length="159" mass="18551">MGQRFKDDFENFRLYRDILCEGPKRIEVDAELEYLKADGSSLSSGIFVNLPLSPGDTCSLFDLKAIEEGFRIDKQTFFPRGTLKVRCTLWKSSERKKEKRNREEMEKSVWCLGRTIIGVKRRSFKWLNFIKEKSCCRIRPESEDEIKVLGLRGSDKGWG</sequence>
<evidence type="ECO:0000313" key="2">
    <source>
        <dbReference type="Proteomes" id="UP001054837"/>
    </source>
</evidence>
<name>A0AAV4TZB3_9ARAC</name>
<dbReference type="EMBL" id="BPLQ01010413">
    <property type="protein sequence ID" value="GIY50630.1"/>
    <property type="molecule type" value="Genomic_DNA"/>
</dbReference>
<reference evidence="1 2" key="1">
    <citation type="submission" date="2021-06" db="EMBL/GenBank/DDBJ databases">
        <title>Caerostris darwini draft genome.</title>
        <authorList>
            <person name="Kono N."/>
            <person name="Arakawa K."/>
        </authorList>
    </citation>
    <scope>NUCLEOTIDE SEQUENCE [LARGE SCALE GENOMIC DNA]</scope>
</reference>
<keyword evidence="2" id="KW-1185">Reference proteome</keyword>